<organism evidence="1">
    <name type="scientific">Arundo donax</name>
    <name type="common">Giant reed</name>
    <name type="synonym">Donax arundinaceus</name>
    <dbReference type="NCBI Taxonomy" id="35708"/>
    <lineage>
        <taxon>Eukaryota</taxon>
        <taxon>Viridiplantae</taxon>
        <taxon>Streptophyta</taxon>
        <taxon>Embryophyta</taxon>
        <taxon>Tracheophyta</taxon>
        <taxon>Spermatophyta</taxon>
        <taxon>Magnoliopsida</taxon>
        <taxon>Liliopsida</taxon>
        <taxon>Poales</taxon>
        <taxon>Poaceae</taxon>
        <taxon>PACMAD clade</taxon>
        <taxon>Arundinoideae</taxon>
        <taxon>Arundineae</taxon>
        <taxon>Arundo</taxon>
    </lineage>
</organism>
<protein>
    <submittedName>
        <fullName evidence="1">Uncharacterized protein</fullName>
    </submittedName>
</protein>
<sequence length="25" mass="2847">MIITPKLNMSDFFVIIPLLMYSGAM</sequence>
<accession>A0A0A9H4Y9</accession>
<reference evidence="1" key="2">
    <citation type="journal article" date="2015" name="Data Brief">
        <title>Shoot transcriptome of the giant reed, Arundo donax.</title>
        <authorList>
            <person name="Barrero R.A."/>
            <person name="Guerrero F.D."/>
            <person name="Moolhuijzen P."/>
            <person name="Goolsby J.A."/>
            <person name="Tidwell J."/>
            <person name="Bellgard S.E."/>
            <person name="Bellgard M.I."/>
        </authorList>
    </citation>
    <scope>NUCLEOTIDE SEQUENCE</scope>
    <source>
        <tissue evidence="1">Shoot tissue taken approximately 20 cm above the soil surface</tissue>
    </source>
</reference>
<reference evidence="1" key="1">
    <citation type="submission" date="2014-09" db="EMBL/GenBank/DDBJ databases">
        <authorList>
            <person name="Magalhaes I.L.F."/>
            <person name="Oliveira U."/>
            <person name="Santos F.R."/>
            <person name="Vidigal T.H.D.A."/>
            <person name="Brescovit A.D."/>
            <person name="Santos A.J."/>
        </authorList>
    </citation>
    <scope>NUCLEOTIDE SEQUENCE</scope>
    <source>
        <tissue evidence="1">Shoot tissue taken approximately 20 cm above the soil surface</tissue>
    </source>
</reference>
<evidence type="ECO:0000313" key="1">
    <source>
        <dbReference type="EMBL" id="JAE30864.1"/>
    </source>
</evidence>
<dbReference type="EMBL" id="GBRH01167032">
    <property type="protein sequence ID" value="JAE30864.1"/>
    <property type="molecule type" value="Transcribed_RNA"/>
</dbReference>
<dbReference type="AlphaFoldDB" id="A0A0A9H4Y9"/>
<name>A0A0A9H4Y9_ARUDO</name>
<proteinExistence type="predicted"/>